<dbReference type="InterPro" id="IPR010987">
    <property type="entry name" value="Glutathione-S-Trfase_C-like"/>
</dbReference>
<dbReference type="InterPro" id="IPR045073">
    <property type="entry name" value="Omega/Tau-like"/>
</dbReference>
<name>A0A5N5MMS8_9ROSI</name>
<organism evidence="6 7">
    <name type="scientific">Salix brachista</name>
    <dbReference type="NCBI Taxonomy" id="2182728"/>
    <lineage>
        <taxon>Eukaryota</taxon>
        <taxon>Viridiplantae</taxon>
        <taxon>Streptophyta</taxon>
        <taxon>Embryophyta</taxon>
        <taxon>Tracheophyta</taxon>
        <taxon>Spermatophyta</taxon>
        <taxon>Magnoliopsida</taxon>
        <taxon>eudicotyledons</taxon>
        <taxon>Gunneridae</taxon>
        <taxon>Pentapetalae</taxon>
        <taxon>rosids</taxon>
        <taxon>fabids</taxon>
        <taxon>Malpighiales</taxon>
        <taxon>Salicaceae</taxon>
        <taxon>Saliceae</taxon>
        <taxon>Salix</taxon>
    </lineage>
</organism>
<dbReference type="PROSITE" id="PS50404">
    <property type="entry name" value="GST_NTER"/>
    <property type="match status" value="1"/>
</dbReference>
<reference evidence="7" key="1">
    <citation type="journal article" date="2019" name="Gigascience">
        <title>De novo genome assembly of the endangered Acer yangbiense, a plant species with extremely small populations endemic to Yunnan Province, China.</title>
        <authorList>
            <person name="Yang J."/>
            <person name="Wariss H.M."/>
            <person name="Tao L."/>
            <person name="Zhang R."/>
            <person name="Yun Q."/>
            <person name="Hollingsworth P."/>
            <person name="Dao Z."/>
            <person name="Luo G."/>
            <person name="Guo H."/>
            <person name="Ma Y."/>
            <person name="Sun W."/>
        </authorList>
    </citation>
    <scope>NUCLEOTIDE SEQUENCE [LARGE SCALE GENOMIC DNA]</scope>
    <source>
        <strain evidence="7">cv. br00</strain>
    </source>
</reference>
<dbReference type="Pfam" id="PF02798">
    <property type="entry name" value="GST_N"/>
    <property type="match status" value="1"/>
</dbReference>
<dbReference type="InterPro" id="IPR036282">
    <property type="entry name" value="Glutathione-S-Trfase_C_sf"/>
</dbReference>
<keyword evidence="7" id="KW-1185">Reference proteome</keyword>
<dbReference type="GO" id="GO:0005737">
    <property type="term" value="C:cytoplasm"/>
    <property type="evidence" value="ECO:0007669"/>
    <property type="project" value="TreeGrafter"/>
</dbReference>
<gene>
    <name evidence="6" type="ORF">DKX38_007196</name>
</gene>
<dbReference type="EMBL" id="VDCV01000005">
    <property type="protein sequence ID" value="KAB5556287.1"/>
    <property type="molecule type" value="Genomic_DNA"/>
</dbReference>
<feature type="domain" description="GST C-terminal" evidence="5">
    <location>
        <begin position="88"/>
        <end position="219"/>
    </location>
</feature>
<dbReference type="GO" id="GO:0006749">
    <property type="term" value="P:glutathione metabolic process"/>
    <property type="evidence" value="ECO:0007669"/>
    <property type="project" value="InterPro"/>
</dbReference>
<evidence type="ECO:0000256" key="2">
    <source>
        <dbReference type="ARBA" id="ARBA00022679"/>
    </source>
</evidence>
<dbReference type="InterPro" id="IPR045074">
    <property type="entry name" value="GST_C_Tau"/>
</dbReference>
<dbReference type="InterPro" id="IPR004045">
    <property type="entry name" value="Glutathione_S-Trfase_N"/>
</dbReference>
<dbReference type="SFLD" id="SFLDG01152">
    <property type="entry name" value="Main.3:_Omega-_and_Tau-like"/>
    <property type="match status" value="1"/>
</dbReference>
<comment type="caution">
    <text evidence="6">The sequence shown here is derived from an EMBL/GenBank/DDBJ whole genome shotgun (WGS) entry which is preliminary data.</text>
</comment>
<keyword evidence="2" id="KW-0808">Transferase</keyword>
<proteinExistence type="predicted"/>
<evidence type="ECO:0000259" key="4">
    <source>
        <dbReference type="PROSITE" id="PS50404"/>
    </source>
</evidence>
<dbReference type="CDD" id="cd03185">
    <property type="entry name" value="GST_C_Tau"/>
    <property type="match status" value="1"/>
</dbReference>
<dbReference type="PROSITE" id="PS50405">
    <property type="entry name" value="GST_CTER"/>
    <property type="match status" value="1"/>
</dbReference>
<dbReference type="PANTHER" id="PTHR11260">
    <property type="entry name" value="GLUTATHIONE S-TRANSFERASE, GST, SUPERFAMILY, GST DOMAIN CONTAINING"/>
    <property type="match status" value="1"/>
</dbReference>
<dbReference type="InterPro" id="IPR040079">
    <property type="entry name" value="Glutathione_S-Trfase"/>
</dbReference>
<dbReference type="Gene3D" id="3.40.30.10">
    <property type="entry name" value="Glutaredoxin"/>
    <property type="match status" value="1"/>
</dbReference>
<dbReference type="Pfam" id="PF13410">
    <property type="entry name" value="GST_C_2"/>
    <property type="match status" value="1"/>
</dbReference>
<dbReference type="EC" id="2.5.1.18" evidence="1"/>
<dbReference type="SUPFAM" id="SSF47616">
    <property type="entry name" value="GST C-terminal domain-like"/>
    <property type="match status" value="2"/>
</dbReference>
<dbReference type="SUPFAM" id="SSF52833">
    <property type="entry name" value="Thioredoxin-like"/>
    <property type="match status" value="1"/>
</dbReference>
<accession>A0A5N5MMS8</accession>
<comment type="catalytic activity">
    <reaction evidence="3">
        <text>RX + glutathione = an S-substituted glutathione + a halide anion + H(+)</text>
        <dbReference type="Rhea" id="RHEA:16437"/>
        <dbReference type="ChEBI" id="CHEBI:15378"/>
        <dbReference type="ChEBI" id="CHEBI:16042"/>
        <dbReference type="ChEBI" id="CHEBI:17792"/>
        <dbReference type="ChEBI" id="CHEBI:57925"/>
        <dbReference type="ChEBI" id="CHEBI:90779"/>
        <dbReference type="EC" id="2.5.1.18"/>
    </reaction>
</comment>
<dbReference type="FunFam" id="1.20.1050.10:FF:000018">
    <property type="entry name" value="Glutathione S-transferase U20"/>
    <property type="match status" value="1"/>
</dbReference>
<evidence type="ECO:0000313" key="7">
    <source>
        <dbReference type="Proteomes" id="UP000326939"/>
    </source>
</evidence>
<evidence type="ECO:0000313" key="6">
    <source>
        <dbReference type="EMBL" id="KAB5556287.1"/>
    </source>
</evidence>
<dbReference type="FunFam" id="3.40.30.10:FF:000014">
    <property type="entry name" value="Tau class glutathione S-transferase"/>
    <property type="match status" value="1"/>
</dbReference>
<protein>
    <recommendedName>
        <fullName evidence="1">glutathione transferase</fullName>
        <ecNumber evidence="1">2.5.1.18</ecNumber>
    </recommendedName>
</protein>
<dbReference type="AlphaFoldDB" id="A0A5N5MMS8"/>
<dbReference type="SFLD" id="SFLDS00019">
    <property type="entry name" value="Glutathione_Transferase_(cytos"/>
    <property type="match status" value="1"/>
</dbReference>
<dbReference type="Proteomes" id="UP000326939">
    <property type="component" value="Chromosome 5"/>
</dbReference>
<evidence type="ECO:0000259" key="5">
    <source>
        <dbReference type="PROSITE" id="PS50405"/>
    </source>
</evidence>
<feature type="domain" description="GST N-terminal" evidence="4">
    <location>
        <begin position="4"/>
        <end position="83"/>
    </location>
</feature>
<dbReference type="SFLD" id="SFLDG00358">
    <property type="entry name" value="Main_(cytGST)"/>
    <property type="match status" value="1"/>
</dbReference>
<evidence type="ECO:0000256" key="3">
    <source>
        <dbReference type="ARBA" id="ARBA00047960"/>
    </source>
</evidence>
<dbReference type="GO" id="GO:0004364">
    <property type="term" value="F:glutathione transferase activity"/>
    <property type="evidence" value="ECO:0007669"/>
    <property type="project" value="UniProtKB-EC"/>
</dbReference>
<dbReference type="Gene3D" id="1.20.1050.10">
    <property type="match status" value="2"/>
</dbReference>
<sequence length="285" mass="33059">MDNDQVTLLGFWASPVAMRVRIALAEKGVKFEYKEQSMRNKSALLLEMNPVHKKIPVLIHNGKPICESLVIVQYIDEMWKQSPLLPSDPYERTRSMFWADFVDQKIYDMKRNMMWKTRGDEQEAAKKDFIDSLKLLEVELGDKPYFGGETLGYVDVALVPFYCWFHAYETIANFSIEARCPKLIGWCKRCMQKESVSKSLADPHKIYSYAMKLRKIYRLSDQSLGFVDVANVSMEAKCPKLIGWRKRCMQKESVQASCRPPQDLQLCDEVEEDTSAFRASMMFPV</sequence>
<dbReference type="InterPro" id="IPR036249">
    <property type="entry name" value="Thioredoxin-like_sf"/>
</dbReference>
<dbReference type="PANTHER" id="PTHR11260:SF781">
    <property type="entry name" value="GLUTATHIONE S-TRANSFERASE U19"/>
    <property type="match status" value="1"/>
</dbReference>
<dbReference type="CDD" id="cd03058">
    <property type="entry name" value="GST_N_Tau"/>
    <property type="match status" value="1"/>
</dbReference>
<evidence type="ECO:0000256" key="1">
    <source>
        <dbReference type="ARBA" id="ARBA00012452"/>
    </source>
</evidence>